<dbReference type="HOGENOM" id="CLU_479076_0_0_1"/>
<organism evidence="2 3">
    <name type="scientific">Puccinia graminis f. sp. tritici (strain CRL 75-36-700-3 / race SCCL)</name>
    <name type="common">Black stem rust fungus</name>
    <dbReference type="NCBI Taxonomy" id="418459"/>
    <lineage>
        <taxon>Eukaryota</taxon>
        <taxon>Fungi</taxon>
        <taxon>Dikarya</taxon>
        <taxon>Basidiomycota</taxon>
        <taxon>Pucciniomycotina</taxon>
        <taxon>Pucciniomycetes</taxon>
        <taxon>Pucciniales</taxon>
        <taxon>Pucciniaceae</taxon>
        <taxon>Puccinia</taxon>
    </lineage>
</organism>
<dbReference type="OrthoDB" id="2500414at2759"/>
<dbReference type="InParanoid" id="E3KXR2"/>
<keyword evidence="3" id="KW-1185">Reference proteome</keyword>
<evidence type="ECO:0000256" key="1">
    <source>
        <dbReference type="SAM" id="MobiDB-lite"/>
    </source>
</evidence>
<dbReference type="KEGG" id="pgr:PGTG_14965"/>
<dbReference type="EMBL" id="DS178319">
    <property type="protein sequence ID" value="EFP89124.1"/>
    <property type="molecule type" value="Genomic_DNA"/>
</dbReference>
<evidence type="ECO:0000313" key="2">
    <source>
        <dbReference type="EMBL" id="EFP89124.1"/>
    </source>
</evidence>
<dbReference type="AlphaFoldDB" id="E3KXR2"/>
<proteinExistence type="predicted"/>
<dbReference type="Proteomes" id="UP000008783">
    <property type="component" value="Unassembled WGS sequence"/>
</dbReference>
<reference key="1">
    <citation type="submission" date="2007-01" db="EMBL/GenBank/DDBJ databases">
        <title>The Genome Sequence of Puccinia graminis f. sp. tritici Strain CRL 75-36-700-3.</title>
        <authorList>
            <consortium name="The Broad Institute Genome Sequencing Platform"/>
            <person name="Birren B."/>
            <person name="Lander E."/>
            <person name="Galagan J."/>
            <person name="Nusbaum C."/>
            <person name="Devon K."/>
            <person name="Cuomo C."/>
            <person name="Jaffe D."/>
            <person name="Butler J."/>
            <person name="Alvarez P."/>
            <person name="Gnerre S."/>
            <person name="Grabherr M."/>
            <person name="Mauceli E."/>
            <person name="Brockman W."/>
            <person name="Young S."/>
            <person name="LaButti K."/>
            <person name="Sykes S."/>
            <person name="DeCaprio D."/>
            <person name="Crawford M."/>
            <person name="Koehrsen M."/>
            <person name="Engels R."/>
            <person name="Montgomery P."/>
            <person name="Pearson M."/>
            <person name="Howarth C."/>
            <person name="Larson L."/>
            <person name="White J."/>
            <person name="Zeng Q."/>
            <person name="Kodira C."/>
            <person name="Yandava C."/>
            <person name="Alvarado L."/>
            <person name="O'Leary S."/>
            <person name="Szabo L."/>
            <person name="Dean R."/>
            <person name="Schein J."/>
        </authorList>
    </citation>
    <scope>NUCLEOTIDE SEQUENCE</scope>
    <source>
        <strain>CRL 75-36-700-3</strain>
    </source>
</reference>
<dbReference type="GeneID" id="10546675"/>
<gene>
    <name evidence="2" type="ORF">PGTG_14965</name>
</gene>
<dbReference type="VEuPathDB" id="FungiDB:PGTG_14965"/>
<accession>E3KXR2</accession>
<feature type="region of interest" description="Disordered" evidence="1">
    <location>
        <begin position="385"/>
        <end position="407"/>
    </location>
</feature>
<reference evidence="3" key="2">
    <citation type="journal article" date="2011" name="Proc. Natl. Acad. Sci. U.S.A.">
        <title>Obligate biotrophy features unraveled by the genomic analysis of rust fungi.</title>
        <authorList>
            <person name="Duplessis S."/>
            <person name="Cuomo C.A."/>
            <person name="Lin Y.-C."/>
            <person name="Aerts A."/>
            <person name="Tisserant E."/>
            <person name="Veneault-Fourrey C."/>
            <person name="Joly D.L."/>
            <person name="Hacquard S."/>
            <person name="Amselem J."/>
            <person name="Cantarel B.L."/>
            <person name="Chiu R."/>
            <person name="Coutinho P.M."/>
            <person name="Feau N."/>
            <person name="Field M."/>
            <person name="Frey P."/>
            <person name="Gelhaye E."/>
            <person name="Goldberg J."/>
            <person name="Grabherr M.G."/>
            <person name="Kodira C.D."/>
            <person name="Kohler A."/>
            <person name="Kuees U."/>
            <person name="Lindquist E.A."/>
            <person name="Lucas S.M."/>
            <person name="Mago R."/>
            <person name="Mauceli E."/>
            <person name="Morin E."/>
            <person name="Murat C."/>
            <person name="Pangilinan J.L."/>
            <person name="Park R."/>
            <person name="Pearson M."/>
            <person name="Quesneville H."/>
            <person name="Rouhier N."/>
            <person name="Sakthikumar S."/>
            <person name="Salamov A.A."/>
            <person name="Schmutz J."/>
            <person name="Selles B."/>
            <person name="Shapiro H."/>
            <person name="Tanguay P."/>
            <person name="Tuskan G.A."/>
            <person name="Henrissat B."/>
            <person name="Van de Peer Y."/>
            <person name="Rouze P."/>
            <person name="Ellis J.G."/>
            <person name="Dodds P.N."/>
            <person name="Schein J.E."/>
            <person name="Zhong S."/>
            <person name="Hamelin R.C."/>
            <person name="Grigoriev I.V."/>
            <person name="Szabo L.J."/>
            <person name="Martin F."/>
        </authorList>
    </citation>
    <scope>NUCLEOTIDE SEQUENCE [LARGE SCALE GENOMIC DNA]</scope>
    <source>
        <strain evidence="3">CRL 75-36-700-3 / race SCCL</strain>
    </source>
</reference>
<protein>
    <submittedName>
        <fullName evidence="2">Uncharacterized protein</fullName>
    </submittedName>
</protein>
<dbReference type="RefSeq" id="XP_003333543.1">
    <property type="nucleotide sequence ID" value="XM_003333495.2"/>
</dbReference>
<sequence length="569" mass="62768">MCWASARRPRGVAGGHETRAVDNQRSAAVFPPPTTPHDRLAPQAQQNNPIDPMADPQVLSMPTKWVCLIDGGQDDDFEGFFSLIEQFTGRKMVPVPAHMLQLIGLVVHPMFCLRSHVPASHADPIVVSGKKVAGRAWSFLDLFLKTSGPDNFLRCLPGYNNSKSADLEVIPKESFKNQDHQPIVRRLIDASNIWEILLTFDESSKQTISPGAWDLLDLLITAWEIDFKNQGVPEIQTENSKGSTTKGGKICFPHFLRQLGDAPAEGFRIDSRVYDIIFEPFGRNSASPDYSWGCATNSLARAQELSIRLLHLLDRLDGIQLLEPGRLREDIVIRMLGLETTDLHVFVNILPADHLLRTRLLSRFLESVTRSVPTALTGFALSNSQSSTVSLSPGRSGLTRSTSATGLRRTPSRTALKFDDRHPQSSILNSKPQVISLSSLITQLLPRPLLDIPATTTRQSSASSKLDPTVLVNAESRYFSVLSVILGSLLAIHQSKTGSEIDQDGLSLVKQGKLRSAIQTVFDSVTEALGDKLDSLDDQKTFRTLLHRKVNRTIKAFEHLASKSPPTIS</sequence>
<feature type="region of interest" description="Disordered" evidence="1">
    <location>
        <begin position="23"/>
        <end position="47"/>
    </location>
</feature>
<evidence type="ECO:0000313" key="3">
    <source>
        <dbReference type="Proteomes" id="UP000008783"/>
    </source>
</evidence>
<name>E3KXR2_PUCGT</name>